<dbReference type="HOGENOM" id="CLU_2612936_0_0_1"/>
<reference evidence="2" key="2">
    <citation type="submission" date="2015-02" db="UniProtKB">
        <authorList>
            <consortium name="EnsemblMetazoa"/>
        </authorList>
    </citation>
    <scope>IDENTIFICATION</scope>
</reference>
<evidence type="ECO:0000256" key="1">
    <source>
        <dbReference type="SAM" id="Phobius"/>
    </source>
</evidence>
<keyword evidence="3" id="KW-1185">Reference proteome</keyword>
<proteinExistence type="predicted"/>
<evidence type="ECO:0000313" key="2">
    <source>
        <dbReference type="EnsemblMetazoa" id="SMAR011253-PA"/>
    </source>
</evidence>
<dbReference type="Proteomes" id="UP000014500">
    <property type="component" value="Unassembled WGS sequence"/>
</dbReference>
<dbReference type="AlphaFoldDB" id="T1JBU9"/>
<sequence length="79" mass="8910">MNSSADVIRFPPQLKIDRTGVEPLVTSEQRELVAVFSCFTCFIAMALVVHLKQVSGLRARGDRQAKLSFRGMSRKKEKK</sequence>
<keyword evidence="1" id="KW-1133">Transmembrane helix</keyword>
<dbReference type="EMBL" id="JH432022">
    <property type="status" value="NOT_ANNOTATED_CDS"/>
    <property type="molecule type" value="Genomic_DNA"/>
</dbReference>
<protein>
    <submittedName>
        <fullName evidence="2">Uncharacterized protein</fullName>
    </submittedName>
</protein>
<organism evidence="2 3">
    <name type="scientific">Strigamia maritima</name>
    <name type="common">European centipede</name>
    <name type="synonym">Geophilus maritimus</name>
    <dbReference type="NCBI Taxonomy" id="126957"/>
    <lineage>
        <taxon>Eukaryota</taxon>
        <taxon>Metazoa</taxon>
        <taxon>Ecdysozoa</taxon>
        <taxon>Arthropoda</taxon>
        <taxon>Myriapoda</taxon>
        <taxon>Chilopoda</taxon>
        <taxon>Pleurostigmophora</taxon>
        <taxon>Geophilomorpha</taxon>
        <taxon>Linotaeniidae</taxon>
        <taxon>Strigamia</taxon>
    </lineage>
</organism>
<reference evidence="3" key="1">
    <citation type="submission" date="2011-05" db="EMBL/GenBank/DDBJ databases">
        <authorList>
            <person name="Richards S.R."/>
            <person name="Qu J."/>
            <person name="Jiang H."/>
            <person name="Jhangiani S.N."/>
            <person name="Agravi P."/>
            <person name="Goodspeed R."/>
            <person name="Gross S."/>
            <person name="Mandapat C."/>
            <person name="Jackson L."/>
            <person name="Mathew T."/>
            <person name="Pu L."/>
            <person name="Thornton R."/>
            <person name="Saada N."/>
            <person name="Wilczek-Boney K.B."/>
            <person name="Lee S."/>
            <person name="Kovar C."/>
            <person name="Wu Y."/>
            <person name="Scherer S.E."/>
            <person name="Worley K.C."/>
            <person name="Muzny D.M."/>
            <person name="Gibbs R."/>
        </authorList>
    </citation>
    <scope>NUCLEOTIDE SEQUENCE</scope>
    <source>
        <strain evidence="3">Brora</strain>
    </source>
</reference>
<name>T1JBU9_STRMM</name>
<accession>T1JBU9</accession>
<keyword evidence="1" id="KW-0472">Membrane</keyword>
<feature type="transmembrane region" description="Helical" evidence="1">
    <location>
        <begin position="32"/>
        <end position="51"/>
    </location>
</feature>
<dbReference type="EnsemblMetazoa" id="SMAR011253-RA">
    <property type="protein sequence ID" value="SMAR011253-PA"/>
    <property type="gene ID" value="SMAR011253"/>
</dbReference>
<evidence type="ECO:0000313" key="3">
    <source>
        <dbReference type="Proteomes" id="UP000014500"/>
    </source>
</evidence>
<keyword evidence="1" id="KW-0812">Transmembrane</keyword>